<dbReference type="Proteomes" id="UP001516023">
    <property type="component" value="Unassembled WGS sequence"/>
</dbReference>
<accession>A0ABD3QVI1</accession>
<proteinExistence type="predicted"/>
<organism evidence="1 2">
    <name type="scientific">Cyclotella cryptica</name>
    <dbReference type="NCBI Taxonomy" id="29204"/>
    <lineage>
        <taxon>Eukaryota</taxon>
        <taxon>Sar</taxon>
        <taxon>Stramenopiles</taxon>
        <taxon>Ochrophyta</taxon>
        <taxon>Bacillariophyta</taxon>
        <taxon>Coscinodiscophyceae</taxon>
        <taxon>Thalassiosirophycidae</taxon>
        <taxon>Stephanodiscales</taxon>
        <taxon>Stephanodiscaceae</taxon>
        <taxon>Cyclotella</taxon>
    </lineage>
</organism>
<comment type="caution">
    <text evidence="1">The sequence shown here is derived from an EMBL/GenBank/DDBJ whole genome shotgun (WGS) entry which is preliminary data.</text>
</comment>
<dbReference type="Gene3D" id="3.40.50.150">
    <property type="entry name" value="Vaccinia Virus protein VP39"/>
    <property type="match status" value="1"/>
</dbReference>
<protein>
    <submittedName>
        <fullName evidence="1">Uncharacterized protein</fullName>
    </submittedName>
</protein>
<keyword evidence="2" id="KW-1185">Reference proteome</keyword>
<reference evidence="1 2" key="1">
    <citation type="journal article" date="2020" name="G3 (Bethesda)">
        <title>Improved Reference Genome for Cyclotella cryptica CCMP332, a Model for Cell Wall Morphogenesis, Salinity Adaptation, and Lipid Production in Diatoms (Bacillariophyta).</title>
        <authorList>
            <person name="Roberts W.R."/>
            <person name="Downey K.M."/>
            <person name="Ruck E.C."/>
            <person name="Traller J.C."/>
            <person name="Alverson A.J."/>
        </authorList>
    </citation>
    <scope>NUCLEOTIDE SEQUENCE [LARGE SCALE GENOMIC DNA]</scope>
    <source>
        <strain evidence="1 2">CCMP332</strain>
    </source>
</reference>
<dbReference type="EMBL" id="JABMIG020000016">
    <property type="protein sequence ID" value="KAL3803021.1"/>
    <property type="molecule type" value="Genomic_DNA"/>
</dbReference>
<sequence length="88" mass="9970">MIRITYLEWETGMSTSFYPLLVSGDIYAIDGYPPWCEQVAEELRVKCMIQEEKRLHFSCPGLTGADGVTKLDLFETGRLSRNAPIPDV</sequence>
<evidence type="ECO:0000313" key="1">
    <source>
        <dbReference type="EMBL" id="KAL3803021.1"/>
    </source>
</evidence>
<evidence type="ECO:0000313" key="2">
    <source>
        <dbReference type="Proteomes" id="UP001516023"/>
    </source>
</evidence>
<name>A0ABD3QVI1_9STRA</name>
<dbReference type="InterPro" id="IPR029063">
    <property type="entry name" value="SAM-dependent_MTases_sf"/>
</dbReference>
<dbReference type="AlphaFoldDB" id="A0ABD3QVI1"/>
<gene>
    <name evidence="1" type="ORF">HJC23_011644</name>
</gene>